<dbReference type="PANTHER" id="PTHR38649">
    <property type="entry name" value="SPERMATOGENESIS-ASSOCIATED PROTEIN 33"/>
    <property type="match status" value="1"/>
</dbReference>
<dbReference type="AlphaFoldDB" id="A0A7M4FVM6"/>
<reference evidence="2" key="1">
    <citation type="submission" date="2025-08" db="UniProtKB">
        <authorList>
            <consortium name="Ensembl"/>
        </authorList>
    </citation>
    <scope>IDENTIFICATION</scope>
</reference>
<evidence type="ECO:0000313" key="2">
    <source>
        <dbReference type="Ensembl" id="ENSCPRP00005010994.1"/>
    </source>
</evidence>
<sequence>PAAHGQPNMGAEKDGSPEPAGENSSPFLRPGVIVLYPFPVEKLAKKKRYIIPKIIVTGPLDEEESYTDVDNLPESKTIRDTEYYGPYNVHTKPSTIEAYQVKREMP</sequence>
<accession>A0A7M4FVM6</accession>
<keyword evidence="3" id="KW-1185">Reference proteome</keyword>
<dbReference type="Proteomes" id="UP000594220">
    <property type="component" value="Unplaced"/>
</dbReference>
<organism evidence="2 3">
    <name type="scientific">Crocodylus porosus</name>
    <name type="common">Saltwater crocodile</name>
    <name type="synonym">Estuarine crocodile</name>
    <dbReference type="NCBI Taxonomy" id="8502"/>
    <lineage>
        <taxon>Eukaryota</taxon>
        <taxon>Metazoa</taxon>
        <taxon>Chordata</taxon>
        <taxon>Craniata</taxon>
        <taxon>Vertebrata</taxon>
        <taxon>Euteleostomi</taxon>
        <taxon>Archelosauria</taxon>
        <taxon>Archosauria</taxon>
        <taxon>Crocodylia</taxon>
        <taxon>Longirostres</taxon>
        <taxon>Crocodylidae</taxon>
        <taxon>Crocodylus</taxon>
    </lineage>
</organism>
<name>A0A7M4FVM6_CROPO</name>
<dbReference type="PANTHER" id="PTHR38649:SF1">
    <property type="entry name" value="SPERMATOGENESIS-ASSOCIATED PROTEIN 33"/>
    <property type="match status" value="1"/>
</dbReference>
<evidence type="ECO:0000313" key="3">
    <source>
        <dbReference type="Proteomes" id="UP000594220"/>
    </source>
</evidence>
<dbReference type="Pfam" id="PF15382">
    <property type="entry name" value="DUF4609"/>
    <property type="match status" value="1"/>
</dbReference>
<dbReference type="GeneTree" id="ENSGT00950000186123"/>
<dbReference type="InterPro" id="IPR027930">
    <property type="entry name" value="DUF4609"/>
</dbReference>
<reference evidence="2" key="2">
    <citation type="submission" date="2025-09" db="UniProtKB">
        <authorList>
            <consortium name="Ensembl"/>
        </authorList>
    </citation>
    <scope>IDENTIFICATION</scope>
</reference>
<protein>
    <submittedName>
        <fullName evidence="2">Uncharacterized protein</fullName>
    </submittedName>
</protein>
<proteinExistence type="predicted"/>
<dbReference type="Ensembl" id="ENSCPRT00005012970.1">
    <property type="protein sequence ID" value="ENSCPRP00005010994.1"/>
    <property type="gene ID" value="ENSCPRG00005007850.1"/>
</dbReference>
<evidence type="ECO:0000256" key="1">
    <source>
        <dbReference type="SAM" id="MobiDB-lite"/>
    </source>
</evidence>
<dbReference type="GO" id="GO:0005634">
    <property type="term" value="C:nucleus"/>
    <property type="evidence" value="ECO:0007669"/>
    <property type="project" value="TreeGrafter"/>
</dbReference>
<feature type="region of interest" description="Disordered" evidence="1">
    <location>
        <begin position="1"/>
        <end position="28"/>
    </location>
</feature>
<dbReference type="OMA" id="GPFDDEM"/>
<dbReference type="GO" id="GO:0005737">
    <property type="term" value="C:cytoplasm"/>
    <property type="evidence" value="ECO:0007669"/>
    <property type="project" value="TreeGrafter"/>
</dbReference>